<dbReference type="InterPro" id="IPR036188">
    <property type="entry name" value="FAD/NAD-bd_sf"/>
</dbReference>
<dbReference type="Proteomes" id="UP000451860">
    <property type="component" value="Unassembled WGS sequence"/>
</dbReference>
<dbReference type="RefSeq" id="WP_152199337.1">
    <property type="nucleotide sequence ID" value="NZ_VUKF01000001.1"/>
</dbReference>
<dbReference type="PANTHER" id="PTHR10668">
    <property type="entry name" value="PHYTOENE DEHYDROGENASE"/>
    <property type="match status" value="1"/>
</dbReference>
<name>A0A7J5UUZ1_9MICO</name>
<dbReference type="Pfam" id="PF13450">
    <property type="entry name" value="NAD_binding_8"/>
    <property type="match status" value="1"/>
</dbReference>
<protein>
    <submittedName>
        <fullName evidence="2">FAD-dependent oxidoreductase</fullName>
    </submittedName>
</protein>
<evidence type="ECO:0000313" key="3">
    <source>
        <dbReference type="Proteomes" id="UP000451860"/>
    </source>
</evidence>
<dbReference type="Gene3D" id="3.50.50.60">
    <property type="entry name" value="FAD/NAD(P)-binding domain"/>
    <property type="match status" value="2"/>
</dbReference>
<dbReference type="AlphaFoldDB" id="A0A7J5UUZ1"/>
<proteinExistence type="predicted"/>
<comment type="caution">
    <text evidence="2">The sequence shown here is derived from an EMBL/GenBank/DDBJ whole genome shotgun (WGS) entry which is preliminary data.</text>
</comment>
<dbReference type="SUPFAM" id="SSF51905">
    <property type="entry name" value="FAD/NAD(P)-binding domain"/>
    <property type="match status" value="1"/>
</dbReference>
<organism evidence="2 3">
    <name type="scientific">Georgenia thermotolerans</name>
    <dbReference type="NCBI Taxonomy" id="527326"/>
    <lineage>
        <taxon>Bacteria</taxon>
        <taxon>Bacillati</taxon>
        <taxon>Actinomycetota</taxon>
        <taxon>Actinomycetes</taxon>
        <taxon>Micrococcales</taxon>
        <taxon>Bogoriellaceae</taxon>
        <taxon>Georgenia</taxon>
    </lineage>
</organism>
<dbReference type="EMBL" id="WHJE01000001">
    <property type="protein sequence ID" value="KAE8766092.1"/>
    <property type="molecule type" value="Genomic_DNA"/>
</dbReference>
<evidence type="ECO:0000313" key="2">
    <source>
        <dbReference type="EMBL" id="KAE8766092.1"/>
    </source>
</evidence>
<reference evidence="2 3" key="1">
    <citation type="submission" date="2019-10" db="EMBL/GenBank/DDBJ databases">
        <title>Georgenia wutianyii sp. nov. and Georgenia yuyongxinii sp. nov. isolated from plateau pika (Ochotona curzoniae) in the Qinghai-Tibet plateau of China.</title>
        <authorList>
            <person name="Tian Z."/>
        </authorList>
    </citation>
    <scope>NUCLEOTIDE SEQUENCE [LARGE SCALE GENOMIC DNA]</scope>
    <source>
        <strain evidence="2 3">DSM 21501</strain>
    </source>
</reference>
<dbReference type="OrthoDB" id="833207at2"/>
<keyword evidence="3" id="KW-1185">Reference proteome</keyword>
<gene>
    <name evidence="2" type="ORF">GB883_00165</name>
</gene>
<feature type="region of interest" description="Disordered" evidence="1">
    <location>
        <begin position="525"/>
        <end position="550"/>
    </location>
</feature>
<dbReference type="PANTHER" id="PTHR10668:SF105">
    <property type="entry name" value="DEHYDROGENASE-RELATED"/>
    <property type="match status" value="1"/>
</dbReference>
<sequence>MSAPAQAPDAVVVGAGVNGMVAAAVLARAGWDVVLIDRNERIGGFIASGEATTPGYVDDLYSSWHPLFVTSPAFAELGADLARHGLSYRNTEGSVTASVGDGGRVTVAHRDPEATASGLTDPADRSAYLAMVEGFAARAGHVGALMGADLRSVGGVRAALGLGGRLGLRGTEHLARDLLASGRSWAARSFRGPEVDHLWVPWLLHAGLSPDSASGGFMLPVFAASTHLAGLPVVEGGAGNFVAAFEGLLAELGVRVMTGTSVDRILVRGGRAVGVSAGGRRIPARRAVLASVSPQALYGRLLGDAAPPRHRAAAGSYRPGRAAMHVHVTLDRPLAWTDERLADVPLVHVSDGSASTGIACAEAEAGLLPRRPTVVVGRQHLLDHSRVPPGAGALWLQLQEVPFAPVGDAAGQLRTDGGWTAALARAYAERVLQRVAAHAPNLDAAIRDVRVTTPLDLVARNPNAVAGDPYGGSAELDQNLWWRPFPDGAGRTGVDALVHIGAAVHPGPGLGAGSGYRAATRLVRRTDRPAIHRPGPRPGPAPRGPRKEEK</sequence>
<accession>A0A7J5UUZ1</accession>
<evidence type="ECO:0000256" key="1">
    <source>
        <dbReference type="SAM" id="MobiDB-lite"/>
    </source>
</evidence>